<accession>A0A5N6L7Q4</accession>
<name>A0A5N6L7Q4_9ASTR</name>
<dbReference type="AlphaFoldDB" id="A0A5N6L7Q4"/>
<gene>
    <name evidence="2" type="ORF">E3N88_45980</name>
</gene>
<dbReference type="Proteomes" id="UP000326396">
    <property type="component" value="Unassembled WGS sequence"/>
</dbReference>
<dbReference type="GO" id="GO:0045087">
    <property type="term" value="P:innate immune response"/>
    <property type="evidence" value="ECO:0007669"/>
    <property type="project" value="InterPro"/>
</dbReference>
<feature type="transmembrane region" description="Helical" evidence="1">
    <location>
        <begin position="20"/>
        <end position="38"/>
    </location>
</feature>
<dbReference type="OrthoDB" id="1936010at2759"/>
<keyword evidence="1" id="KW-0812">Transmembrane</keyword>
<dbReference type="EMBL" id="SZYD01002623">
    <property type="protein sequence ID" value="KAC9326667.1"/>
    <property type="molecule type" value="Genomic_DNA"/>
</dbReference>
<dbReference type="PANTHER" id="PTHR34663:SF9">
    <property type="entry name" value="OS06G0637400 PROTEIN"/>
    <property type="match status" value="1"/>
</dbReference>
<keyword evidence="3" id="KW-1185">Reference proteome</keyword>
<keyword evidence="1" id="KW-0472">Membrane</keyword>
<dbReference type="InterPro" id="IPR044700">
    <property type="entry name" value="PIP2/PIPL1"/>
</dbReference>
<dbReference type="PANTHER" id="PTHR34663">
    <property type="entry name" value="OS06G0637400 PROTEIN"/>
    <property type="match status" value="1"/>
</dbReference>
<reference evidence="2 3" key="1">
    <citation type="submission" date="2019-05" db="EMBL/GenBank/DDBJ databases">
        <title>Mikania micrantha, genome provides insights into the molecular mechanism of rapid growth.</title>
        <authorList>
            <person name="Liu B."/>
        </authorList>
    </citation>
    <scope>NUCLEOTIDE SEQUENCE [LARGE SCALE GENOMIC DNA]</scope>
    <source>
        <strain evidence="2">NLD-2019</strain>
        <tissue evidence="2">Leaf</tissue>
    </source>
</reference>
<proteinExistence type="predicted"/>
<comment type="caution">
    <text evidence="2">The sequence shown here is derived from an EMBL/GenBank/DDBJ whole genome shotgun (WGS) entry which is preliminary data.</text>
</comment>
<dbReference type="GO" id="GO:0050793">
    <property type="term" value="P:regulation of developmental process"/>
    <property type="evidence" value="ECO:0007669"/>
    <property type="project" value="InterPro"/>
</dbReference>
<evidence type="ECO:0000256" key="1">
    <source>
        <dbReference type="SAM" id="Phobius"/>
    </source>
</evidence>
<evidence type="ECO:0000313" key="2">
    <source>
        <dbReference type="EMBL" id="KAC9326667.1"/>
    </source>
</evidence>
<keyword evidence="1" id="KW-1133">Transmembrane helix</keyword>
<sequence length="132" mass="14201">MWKFPEANVQRLHGFKMAKVIEYQNLMTFLVLLNFVFVTSARPISLLKAVSCPDDANIELFDRFYLGSIKDGPSPGIGHGFENKAPLGGIKYASIYLGGIKDGPSPGIGHKIVDAESLGGRKNSGPSPGDGH</sequence>
<protein>
    <submittedName>
        <fullName evidence="2">Uncharacterized protein</fullName>
    </submittedName>
</protein>
<evidence type="ECO:0000313" key="3">
    <source>
        <dbReference type="Proteomes" id="UP000326396"/>
    </source>
</evidence>
<organism evidence="2 3">
    <name type="scientific">Mikania micrantha</name>
    <name type="common">bitter vine</name>
    <dbReference type="NCBI Taxonomy" id="192012"/>
    <lineage>
        <taxon>Eukaryota</taxon>
        <taxon>Viridiplantae</taxon>
        <taxon>Streptophyta</taxon>
        <taxon>Embryophyta</taxon>
        <taxon>Tracheophyta</taxon>
        <taxon>Spermatophyta</taxon>
        <taxon>Magnoliopsida</taxon>
        <taxon>eudicotyledons</taxon>
        <taxon>Gunneridae</taxon>
        <taxon>Pentapetalae</taxon>
        <taxon>asterids</taxon>
        <taxon>campanulids</taxon>
        <taxon>Asterales</taxon>
        <taxon>Asteraceae</taxon>
        <taxon>Asteroideae</taxon>
        <taxon>Heliantheae alliance</taxon>
        <taxon>Eupatorieae</taxon>
        <taxon>Mikania</taxon>
    </lineage>
</organism>